<keyword evidence="2 7" id="KW-0813">Transport</keyword>
<dbReference type="GO" id="GO:0071916">
    <property type="term" value="F:dipeptide transmembrane transporter activity"/>
    <property type="evidence" value="ECO:0007669"/>
    <property type="project" value="TreeGrafter"/>
</dbReference>
<organism evidence="9 10">
    <name type="scientific">Reyranella soli</name>
    <dbReference type="NCBI Taxonomy" id="1230389"/>
    <lineage>
        <taxon>Bacteria</taxon>
        <taxon>Pseudomonadati</taxon>
        <taxon>Pseudomonadota</taxon>
        <taxon>Alphaproteobacteria</taxon>
        <taxon>Hyphomicrobiales</taxon>
        <taxon>Reyranellaceae</taxon>
        <taxon>Reyranella</taxon>
    </lineage>
</organism>
<evidence type="ECO:0000256" key="2">
    <source>
        <dbReference type="ARBA" id="ARBA00022448"/>
    </source>
</evidence>
<dbReference type="InterPro" id="IPR045621">
    <property type="entry name" value="BPD_transp_1_N"/>
</dbReference>
<comment type="similarity">
    <text evidence="7">Belongs to the binding-protein-dependent transport system permease family.</text>
</comment>
<evidence type="ECO:0000256" key="3">
    <source>
        <dbReference type="ARBA" id="ARBA00022475"/>
    </source>
</evidence>
<dbReference type="AlphaFoldDB" id="A0A512NHG7"/>
<dbReference type="PANTHER" id="PTHR43163:SF8">
    <property type="entry name" value="D,D-DIPEPTIDE TRANSPORT SYSTEM PERMEASE PROTEIN DDPB-RELATED"/>
    <property type="match status" value="1"/>
</dbReference>
<evidence type="ECO:0000259" key="8">
    <source>
        <dbReference type="PROSITE" id="PS50928"/>
    </source>
</evidence>
<reference evidence="9 10" key="1">
    <citation type="submission" date="2019-07" db="EMBL/GenBank/DDBJ databases">
        <title>Whole genome shotgun sequence of Reyranella soli NBRC 108950.</title>
        <authorList>
            <person name="Hosoyama A."/>
            <person name="Uohara A."/>
            <person name="Ohji S."/>
            <person name="Ichikawa N."/>
        </authorList>
    </citation>
    <scope>NUCLEOTIDE SEQUENCE [LARGE SCALE GENOMIC DNA]</scope>
    <source>
        <strain evidence="9 10">NBRC 108950</strain>
    </source>
</reference>
<evidence type="ECO:0000313" key="9">
    <source>
        <dbReference type="EMBL" id="GEP58401.1"/>
    </source>
</evidence>
<accession>A0A512NHG7</accession>
<keyword evidence="4 7" id="KW-0812">Transmembrane</keyword>
<comment type="subcellular location">
    <subcellularLocation>
        <location evidence="1 7">Cell membrane</location>
        <topology evidence="1 7">Multi-pass membrane protein</topology>
    </subcellularLocation>
</comment>
<dbReference type="InterPro" id="IPR000515">
    <property type="entry name" value="MetI-like"/>
</dbReference>
<dbReference type="GO" id="GO:0005886">
    <property type="term" value="C:plasma membrane"/>
    <property type="evidence" value="ECO:0007669"/>
    <property type="project" value="UniProtKB-SubCell"/>
</dbReference>
<keyword evidence="6 7" id="KW-0472">Membrane</keyword>
<evidence type="ECO:0000256" key="1">
    <source>
        <dbReference type="ARBA" id="ARBA00004651"/>
    </source>
</evidence>
<dbReference type="Pfam" id="PF00528">
    <property type="entry name" value="BPD_transp_1"/>
    <property type="match status" value="1"/>
</dbReference>
<evidence type="ECO:0000256" key="5">
    <source>
        <dbReference type="ARBA" id="ARBA00022989"/>
    </source>
</evidence>
<protein>
    <submittedName>
        <fullName evidence="9">Peptide ABC transporter permease</fullName>
    </submittedName>
</protein>
<dbReference type="CDD" id="cd06261">
    <property type="entry name" value="TM_PBP2"/>
    <property type="match status" value="1"/>
</dbReference>
<comment type="caution">
    <text evidence="9">The sequence shown here is derived from an EMBL/GenBank/DDBJ whole genome shotgun (WGS) entry which is preliminary data.</text>
</comment>
<dbReference type="SUPFAM" id="SSF161098">
    <property type="entry name" value="MetI-like"/>
    <property type="match status" value="1"/>
</dbReference>
<feature type="transmembrane region" description="Helical" evidence="7">
    <location>
        <begin position="278"/>
        <end position="304"/>
    </location>
</feature>
<keyword evidence="3" id="KW-1003">Cell membrane</keyword>
<dbReference type="Gene3D" id="1.10.3720.10">
    <property type="entry name" value="MetI-like"/>
    <property type="match status" value="1"/>
</dbReference>
<gene>
    <name evidence="9" type="ORF">RSO01_55670</name>
</gene>
<feature type="transmembrane region" description="Helical" evidence="7">
    <location>
        <begin position="155"/>
        <end position="178"/>
    </location>
</feature>
<dbReference type="EMBL" id="BKAJ01000099">
    <property type="protein sequence ID" value="GEP58401.1"/>
    <property type="molecule type" value="Genomic_DNA"/>
</dbReference>
<feature type="transmembrane region" description="Helical" evidence="7">
    <location>
        <begin position="30"/>
        <end position="51"/>
    </location>
</feature>
<dbReference type="PROSITE" id="PS50928">
    <property type="entry name" value="ABC_TM1"/>
    <property type="match status" value="1"/>
</dbReference>
<evidence type="ECO:0000256" key="4">
    <source>
        <dbReference type="ARBA" id="ARBA00022692"/>
    </source>
</evidence>
<dbReference type="PANTHER" id="PTHR43163">
    <property type="entry name" value="DIPEPTIDE TRANSPORT SYSTEM PERMEASE PROTEIN DPPB-RELATED"/>
    <property type="match status" value="1"/>
</dbReference>
<evidence type="ECO:0000256" key="6">
    <source>
        <dbReference type="ARBA" id="ARBA00023136"/>
    </source>
</evidence>
<evidence type="ECO:0000256" key="7">
    <source>
        <dbReference type="RuleBase" id="RU363032"/>
    </source>
</evidence>
<feature type="transmembrane region" description="Helical" evidence="7">
    <location>
        <begin position="220"/>
        <end position="240"/>
    </location>
</feature>
<evidence type="ECO:0000313" key="10">
    <source>
        <dbReference type="Proteomes" id="UP000321058"/>
    </source>
</evidence>
<proteinExistence type="inferred from homology"/>
<name>A0A512NHG7_9HYPH</name>
<dbReference type="InterPro" id="IPR035906">
    <property type="entry name" value="MetI-like_sf"/>
</dbReference>
<dbReference type="Pfam" id="PF19300">
    <property type="entry name" value="BPD_transp_1_N"/>
    <property type="match status" value="1"/>
</dbReference>
<dbReference type="Proteomes" id="UP000321058">
    <property type="component" value="Unassembled WGS sequence"/>
</dbReference>
<sequence length="357" mass="38808">MTSPTTQGAASAAPAWGLARSVANRAARSLLSVALTFLGLTCVTFFIGRVIPIDPVLAIVGDKASAETYARVRAEIGLDLPLPVQYWRYLTKVLHGDFGNSVITSRPVLHDLLQVFPATLELALLALLIGVVAGVPMGVIAATHRGRWQDQVIRFLSLLGYSMPVFWLGLIGLLLFYAKLGWVEGPGRLDVAFDDIVGPVTGMVTIDSLLAGEYEVFWNAFWHLLLPASILGYLSLAYVARMTRSFMLAQLRQEYVLATLAKGLSPWRVVWVHALGNVWVQLVTVIALTFGSLLEGAVLTETVFAWPGLGLYMKNSLFNADLNAVLGATVLVGVVYIGLNMISDLIYPLVDPRARDQ</sequence>
<feature type="domain" description="ABC transmembrane type-1" evidence="8">
    <location>
        <begin position="116"/>
        <end position="347"/>
    </location>
</feature>
<keyword evidence="5 7" id="KW-1133">Transmembrane helix</keyword>
<feature type="transmembrane region" description="Helical" evidence="7">
    <location>
        <begin position="122"/>
        <end position="143"/>
    </location>
</feature>
<keyword evidence="10" id="KW-1185">Reference proteome</keyword>
<feature type="transmembrane region" description="Helical" evidence="7">
    <location>
        <begin position="324"/>
        <end position="347"/>
    </location>
</feature>